<dbReference type="PANTHER" id="PTHR44169">
    <property type="entry name" value="NADPH-DEPENDENT 1-ACYLDIHYDROXYACETONE PHOSPHATE REDUCTASE"/>
    <property type="match status" value="1"/>
</dbReference>
<dbReference type="SUPFAM" id="SSF51735">
    <property type="entry name" value="NAD(P)-binding Rossmann-fold domains"/>
    <property type="match status" value="1"/>
</dbReference>
<dbReference type="Pfam" id="PF00106">
    <property type="entry name" value="adh_short"/>
    <property type="match status" value="1"/>
</dbReference>
<dbReference type="InterPro" id="IPR020904">
    <property type="entry name" value="Sc_DH/Rdtase_CS"/>
</dbReference>
<keyword evidence="5" id="KW-1185">Reference proteome</keyword>
<reference evidence="4 5" key="1">
    <citation type="submission" date="2022-06" db="EMBL/GenBank/DDBJ databases">
        <authorList>
            <person name="Xuan X."/>
        </authorList>
    </citation>
    <scope>NUCLEOTIDE SEQUENCE [LARGE SCALE GENOMIC DNA]</scope>
    <source>
        <strain evidence="4 5">2V75</strain>
    </source>
</reference>
<dbReference type="CDD" id="cd05374">
    <property type="entry name" value="17beta-HSD-like_SDR_c"/>
    <property type="match status" value="1"/>
</dbReference>
<accession>A0ABT1AUV2</accession>
<evidence type="ECO:0000313" key="5">
    <source>
        <dbReference type="Proteomes" id="UP001206312"/>
    </source>
</evidence>
<evidence type="ECO:0000256" key="3">
    <source>
        <dbReference type="RuleBase" id="RU000363"/>
    </source>
</evidence>
<dbReference type="InterPro" id="IPR036291">
    <property type="entry name" value="NAD(P)-bd_dom_sf"/>
</dbReference>
<dbReference type="EMBL" id="JAMXIB010000001">
    <property type="protein sequence ID" value="MCO5723699.1"/>
    <property type="molecule type" value="Genomic_DNA"/>
</dbReference>
<proteinExistence type="inferred from homology"/>
<gene>
    <name evidence="4" type="ORF">NG653_02440</name>
</gene>
<dbReference type="PANTHER" id="PTHR44169:SF6">
    <property type="entry name" value="NADPH-DEPENDENT 1-ACYLDIHYDROXYACETONE PHOSPHATE REDUCTASE"/>
    <property type="match status" value="1"/>
</dbReference>
<protein>
    <submittedName>
        <fullName evidence="4">SDR family oxidoreductase</fullName>
    </submittedName>
</protein>
<dbReference type="PRINTS" id="PR00080">
    <property type="entry name" value="SDRFAMILY"/>
</dbReference>
<keyword evidence="2" id="KW-0560">Oxidoreductase</keyword>
<evidence type="ECO:0000313" key="4">
    <source>
        <dbReference type="EMBL" id="MCO5723699.1"/>
    </source>
</evidence>
<name>A0ABT1AUV2_9FLAO</name>
<dbReference type="Proteomes" id="UP001206312">
    <property type="component" value="Unassembled WGS sequence"/>
</dbReference>
<comment type="similarity">
    <text evidence="1 3">Belongs to the short-chain dehydrogenases/reductases (SDR) family.</text>
</comment>
<evidence type="ECO:0000256" key="2">
    <source>
        <dbReference type="ARBA" id="ARBA00023002"/>
    </source>
</evidence>
<dbReference type="Gene3D" id="3.40.50.720">
    <property type="entry name" value="NAD(P)-binding Rossmann-like Domain"/>
    <property type="match status" value="1"/>
</dbReference>
<organism evidence="4 5">
    <name type="scientific">Robiginitalea marina</name>
    <dbReference type="NCBI Taxonomy" id="2954105"/>
    <lineage>
        <taxon>Bacteria</taxon>
        <taxon>Pseudomonadati</taxon>
        <taxon>Bacteroidota</taxon>
        <taxon>Flavobacteriia</taxon>
        <taxon>Flavobacteriales</taxon>
        <taxon>Flavobacteriaceae</taxon>
        <taxon>Robiginitalea</taxon>
    </lineage>
</organism>
<comment type="caution">
    <text evidence="4">The sequence shown here is derived from an EMBL/GenBank/DDBJ whole genome shotgun (WGS) entry which is preliminary data.</text>
</comment>
<sequence length="271" mass="29967">MAHHSEVVLITGGASGLGKATGQYLASRGYRVYGTARSPEKYPGFDLFPLLQMDVRQSSSVEAAIAELIGREGRVDILINNAGVGITGPIEETPGEAVGDAFETNFHGPLRVIRAVLPHMRQHRKGFILNITSVAGYMGLPYRGFYSASKGALGIITEAYRMEIREFGIRMANLAPGDFATNIAAGRYHCPMLQGSPYREPYGRTLDLMDQHVASGKDPVVLARKVYQILQQRHPKVHYTAGSFLQRLSLVLKKILPDKIYERLLLNHYKL</sequence>
<dbReference type="RefSeq" id="WP_252740069.1">
    <property type="nucleotide sequence ID" value="NZ_JAMXIB010000001.1"/>
</dbReference>
<dbReference type="PROSITE" id="PS00061">
    <property type="entry name" value="ADH_SHORT"/>
    <property type="match status" value="1"/>
</dbReference>
<evidence type="ECO:0000256" key="1">
    <source>
        <dbReference type="ARBA" id="ARBA00006484"/>
    </source>
</evidence>
<dbReference type="PRINTS" id="PR00081">
    <property type="entry name" value="GDHRDH"/>
</dbReference>
<dbReference type="InterPro" id="IPR002347">
    <property type="entry name" value="SDR_fam"/>
</dbReference>